<name>A0A6L2LL85_TANCI</name>
<dbReference type="EMBL" id="BKCJ010004572">
    <property type="protein sequence ID" value="GEU61849.1"/>
    <property type="molecule type" value="Genomic_DNA"/>
</dbReference>
<dbReference type="AlphaFoldDB" id="A0A6L2LL85"/>
<accession>A0A6L2LL85</accession>
<organism evidence="1">
    <name type="scientific">Tanacetum cinerariifolium</name>
    <name type="common">Dalmatian daisy</name>
    <name type="synonym">Chrysanthemum cinerariifolium</name>
    <dbReference type="NCBI Taxonomy" id="118510"/>
    <lineage>
        <taxon>Eukaryota</taxon>
        <taxon>Viridiplantae</taxon>
        <taxon>Streptophyta</taxon>
        <taxon>Embryophyta</taxon>
        <taxon>Tracheophyta</taxon>
        <taxon>Spermatophyta</taxon>
        <taxon>Magnoliopsida</taxon>
        <taxon>eudicotyledons</taxon>
        <taxon>Gunneridae</taxon>
        <taxon>Pentapetalae</taxon>
        <taxon>asterids</taxon>
        <taxon>campanulids</taxon>
        <taxon>Asterales</taxon>
        <taxon>Asteraceae</taxon>
        <taxon>Asteroideae</taxon>
        <taxon>Anthemideae</taxon>
        <taxon>Anthemidinae</taxon>
        <taxon>Tanacetum</taxon>
    </lineage>
</organism>
<reference evidence="1" key="1">
    <citation type="journal article" date="2019" name="Sci. Rep.">
        <title>Draft genome of Tanacetum cinerariifolium, the natural source of mosquito coil.</title>
        <authorList>
            <person name="Yamashiro T."/>
            <person name="Shiraishi A."/>
            <person name="Satake H."/>
            <person name="Nakayama K."/>
        </authorList>
    </citation>
    <scope>NUCLEOTIDE SEQUENCE</scope>
</reference>
<sequence length="458" mass="52417">MFNKENYVPWSSLLLRYAKSRPNGKLIHNSILNGPYVRKMIPEPGDANRDITVTETFHLQTDDEIYDKELKQIEADDQAIQTILLGLPEDIYAAVDSCETAQEIWLRVQQMMKGFDIKIHKKKAKLFNEWERFTSNEGESIESYYHCFLKLMNDLKRNKHFPEKIANNLKFLNNLQPEWSRHVTIVHQTKDLHTADYTQLYDFLKYNQKEVDELKVERLAKTQDPLALMANSNNPYAFLAPHQDQSSFNQNYLRQPMTNPEGITDPTTRISSNPSNRQIAQPGMNMGQDKQTQMIGGNGGNKFRQYAGNPAGYNDVIRNQNQIGNGNLVAVRAEGNATGQNGNQIRCYNCRGVAKEYDQMAAAVDLDEIEEVNANCILMANLQQASTSGTQTDSAPVYDTDGSADVHENCGDNEIFNIFTQEEQYIELLEPFLNHTKYHRMIMMLSLRILVWNKVGKT</sequence>
<proteinExistence type="predicted"/>
<gene>
    <name evidence="1" type="ORF">Tci_033827</name>
</gene>
<dbReference type="PANTHER" id="PTHR34676:SF28">
    <property type="entry name" value="ZINC FINGER, CCHC-TYPE, RIBONUCLEASE H-LIKE DOMAIN, GAG-PRE-INTEGRASE DOMAIN PROTEIN-RELATED"/>
    <property type="match status" value="1"/>
</dbReference>
<evidence type="ECO:0008006" key="2">
    <source>
        <dbReference type="Google" id="ProtNLM"/>
    </source>
</evidence>
<evidence type="ECO:0000313" key="1">
    <source>
        <dbReference type="EMBL" id="GEU61849.1"/>
    </source>
</evidence>
<protein>
    <recommendedName>
        <fullName evidence="2">Gag-Pol polyprotein</fullName>
    </recommendedName>
</protein>
<dbReference type="Pfam" id="PF14223">
    <property type="entry name" value="Retrotran_gag_2"/>
    <property type="match status" value="1"/>
</dbReference>
<comment type="caution">
    <text evidence="1">The sequence shown here is derived from an EMBL/GenBank/DDBJ whole genome shotgun (WGS) entry which is preliminary data.</text>
</comment>
<dbReference type="PANTHER" id="PTHR34676">
    <property type="entry name" value="DUF4219 DOMAIN-CONTAINING PROTEIN-RELATED"/>
    <property type="match status" value="1"/>
</dbReference>